<proteinExistence type="predicted"/>
<comment type="caution">
    <text evidence="2">The sequence shown here is derived from an EMBL/GenBank/DDBJ whole genome shotgun (WGS) entry which is preliminary data.</text>
</comment>
<accession>A0A179VEB6</accession>
<gene>
    <name evidence="2" type="ORF">AWB85_21410</name>
</gene>
<evidence type="ECO:0000313" key="3">
    <source>
        <dbReference type="Proteomes" id="UP000186919"/>
    </source>
</evidence>
<evidence type="ECO:0000313" key="2">
    <source>
        <dbReference type="EMBL" id="OAT69325.1"/>
    </source>
</evidence>
<sequence>MAEKAFTDLLKAELNAVGDVGEEYEKWRALMLEAEKQRQSYETTRAEVVARKTISSAQFDSMGYKRSSALTIPALPGDDAKDEDKSTSPGRAGKADPKTGPEPAPSPGESGSQTDNETTDDHAEDRVPVTTG</sequence>
<dbReference type="EMBL" id="LQYE01000007">
    <property type="protein sequence ID" value="OAT69325.1"/>
    <property type="molecule type" value="Genomic_DNA"/>
</dbReference>
<reference evidence="2 3" key="1">
    <citation type="submission" date="2016-01" db="EMBL/GenBank/DDBJ databases">
        <title>Mycobacterium immunogenum strain CD11_6 genome sequencing and assembly.</title>
        <authorList>
            <person name="Kaur G."/>
            <person name="Nair G.R."/>
            <person name="Mayilraj S."/>
        </authorList>
    </citation>
    <scope>NUCLEOTIDE SEQUENCE [LARGE SCALE GENOMIC DNA]</scope>
    <source>
        <strain evidence="2 3">CD11-6</strain>
    </source>
</reference>
<organism evidence="2 3">
    <name type="scientific">Mycobacteroides immunogenum</name>
    <dbReference type="NCBI Taxonomy" id="83262"/>
    <lineage>
        <taxon>Bacteria</taxon>
        <taxon>Bacillati</taxon>
        <taxon>Actinomycetota</taxon>
        <taxon>Actinomycetes</taxon>
        <taxon>Mycobacteriales</taxon>
        <taxon>Mycobacteriaceae</taxon>
        <taxon>Mycobacteroides</taxon>
    </lineage>
</organism>
<dbReference type="Proteomes" id="UP000186919">
    <property type="component" value="Unassembled WGS sequence"/>
</dbReference>
<evidence type="ECO:0000256" key="1">
    <source>
        <dbReference type="SAM" id="MobiDB-lite"/>
    </source>
</evidence>
<feature type="region of interest" description="Disordered" evidence="1">
    <location>
        <begin position="57"/>
        <end position="132"/>
    </location>
</feature>
<feature type="compositionally biased region" description="Basic and acidic residues" evidence="1">
    <location>
        <begin position="119"/>
        <end position="132"/>
    </location>
</feature>
<dbReference type="AlphaFoldDB" id="A0A179VEB6"/>
<name>A0A179VEB6_9MYCO</name>
<protein>
    <submittedName>
        <fullName evidence="2">Uncharacterized protein</fullName>
    </submittedName>
</protein>